<dbReference type="Gene3D" id="2.160.20.10">
    <property type="entry name" value="Single-stranded right-handed beta-helix, Pectin lyase-like"/>
    <property type="match status" value="1"/>
</dbReference>
<organism evidence="3 4">
    <name type="scientific">Streptosporangium carneum</name>
    <dbReference type="NCBI Taxonomy" id="47481"/>
    <lineage>
        <taxon>Bacteria</taxon>
        <taxon>Bacillati</taxon>
        <taxon>Actinomycetota</taxon>
        <taxon>Actinomycetes</taxon>
        <taxon>Streptosporangiales</taxon>
        <taxon>Streptosporangiaceae</taxon>
        <taxon>Streptosporangium</taxon>
    </lineage>
</organism>
<feature type="domain" description="Right handed beta helix" evidence="2">
    <location>
        <begin position="260"/>
        <end position="433"/>
    </location>
</feature>
<accession>A0A9W6I2U0</accession>
<evidence type="ECO:0000259" key="2">
    <source>
        <dbReference type="Pfam" id="PF13229"/>
    </source>
</evidence>
<dbReference type="InterPro" id="IPR011050">
    <property type="entry name" value="Pectin_lyase_fold/virulence"/>
</dbReference>
<reference evidence="3" key="2">
    <citation type="submission" date="2023-01" db="EMBL/GenBank/DDBJ databases">
        <authorList>
            <person name="Sun Q."/>
            <person name="Evtushenko L."/>
        </authorList>
    </citation>
    <scope>NUCLEOTIDE SEQUENCE</scope>
    <source>
        <strain evidence="3">VKM Ac-2007</strain>
    </source>
</reference>
<evidence type="ECO:0000313" key="3">
    <source>
        <dbReference type="EMBL" id="GLK11026.1"/>
    </source>
</evidence>
<dbReference type="Pfam" id="PF13229">
    <property type="entry name" value="Beta_helix"/>
    <property type="match status" value="1"/>
</dbReference>
<evidence type="ECO:0000313" key="4">
    <source>
        <dbReference type="Proteomes" id="UP001143474"/>
    </source>
</evidence>
<feature type="signal peptide" evidence="1">
    <location>
        <begin position="1"/>
        <end position="42"/>
    </location>
</feature>
<sequence length="532" mass="55778">MDVPLSPTRTAWYRARPLSTLAIAAGTSLAVALALLGAPAQAASGQQIGRRYHLDCASGDDSASGTTTGTAWRTLNRVNTVTFKPGDSILLRRGTTCNGVLQPKGSGTADDPITLSAYGLGARPAIVGGGARAAVFLRNVQGWVISHLDVSNPGPADGTPRIGVYVLLEDFGTGRHYVINDVNVHDVPGCDCLQADLENSGGIVFKAAGSSTPTGFHDIRAFRNTVSGVDNVGIGILSQWSRRTPLYPGGTNTFVPITKVRVYANRLTDMGGDGILVQNGVDPLTEFNVVNGFGRRASASHAGVLAFNSDRAVIQHNEVTGGAAFPPSFAFSVDAGNADIVYQYNYSHDNSGPFMLFCAFSGTNSDGATIRYNISKNDKDLLLGTFEIPVIANGCDVPVTNVKIYNNVVYSPTAKALVGTLHPNPMTVSNNAFVGRQQGSTITDPVGVYDHNLYRNVSTPPPGDAHAVTADPRFTDPAVSGIRSVFGFRLKCGSPALGAGVAVPHDGGRDFFGLRIPDTAPNIGAYQGPCVN</sequence>
<name>A0A9W6I2U0_9ACTN</name>
<reference evidence="3" key="1">
    <citation type="journal article" date="2014" name="Int. J. Syst. Evol. Microbiol.">
        <title>Complete genome sequence of Corynebacterium casei LMG S-19264T (=DSM 44701T), isolated from a smear-ripened cheese.</title>
        <authorList>
            <consortium name="US DOE Joint Genome Institute (JGI-PGF)"/>
            <person name="Walter F."/>
            <person name="Albersmeier A."/>
            <person name="Kalinowski J."/>
            <person name="Ruckert C."/>
        </authorList>
    </citation>
    <scope>NUCLEOTIDE SEQUENCE</scope>
    <source>
        <strain evidence="3">VKM Ac-2007</strain>
    </source>
</reference>
<dbReference type="EMBL" id="BSEV01000009">
    <property type="protein sequence ID" value="GLK11026.1"/>
    <property type="molecule type" value="Genomic_DNA"/>
</dbReference>
<gene>
    <name evidence="3" type="ORF">GCM10017600_44320</name>
</gene>
<comment type="caution">
    <text evidence="3">The sequence shown here is derived from an EMBL/GenBank/DDBJ whole genome shotgun (WGS) entry which is preliminary data.</text>
</comment>
<dbReference type="AlphaFoldDB" id="A0A9W6I2U0"/>
<protein>
    <recommendedName>
        <fullName evidence="2">Right handed beta helix domain-containing protein</fullName>
    </recommendedName>
</protein>
<feature type="chain" id="PRO_5040784044" description="Right handed beta helix domain-containing protein" evidence="1">
    <location>
        <begin position="43"/>
        <end position="532"/>
    </location>
</feature>
<dbReference type="InterPro" id="IPR039448">
    <property type="entry name" value="Beta_helix"/>
</dbReference>
<evidence type="ECO:0000256" key="1">
    <source>
        <dbReference type="SAM" id="SignalP"/>
    </source>
</evidence>
<proteinExistence type="predicted"/>
<dbReference type="Proteomes" id="UP001143474">
    <property type="component" value="Unassembled WGS sequence"/>
</dbReference>
<keyword evidence="1" id="KW-0732">Signal</keyword>
<dbReference type="InterPro" id="IPR012334">
    <property type="entry name" value="Pectin_lyas_fold"/>
</dbReference>
<dbReference type="SUPFAM" id="SSF51126">
    <property type="entry name" value="Pectin lyase-like"/>
    <property type="match status" value="1"/>
</dbReference>
<dbReference type="RefSeq" id="WP_271219419.1">
    <property type="nucleotide sequence ID" value="NZ_BAAAVD010000008.1"/>
</dbReference>
<keyword evidence="4" id="KW-1185">Reference proteome</keyword>